<sequence length="332" mass="36209">MGHPESRPTFDVRTFVACHPVRYPDSALHVHPLVSRQVQADFDGDQVAVFLPLSSVAQQEAANRLTAVAQLAHNPALLKSLLPSHEVMWGLASMSLTSEGRDELATILDAPLADTLSDTILTQALLLEQLQTLLLRTGPEQVLQALERLLRRGFERARLAGISINPFIGSSVRQPDPEDAVSAEQWSDWLAEQAEYLAARVDYTDPDIGTPLLTVKSGALGDIAHLLALCAGQEAVSDIHGMPVAIKHGYRTGLTAQELYALAIEARQSFADVLQEWDVIGKQIKAQNRTKSYHVLGRAMCSSHPGMVFAHAALQHEVDPLIDTDSRLFVGL</sequence>
<name>A0A402AHS5_9CHLR</name>
<organism evidence="2 3">
    <name type="scientific">Dictyobacter kobayashii</name>
    <dbReference type="NCBI Taxonomy" id="2014872"/>
    <lineage>
        <taxon>Bacteria</taxon>
        <taxon>Bacillati</taxon>
        <taxon>Chloroflexota</taxon>
        <taxon>Ktedonobacteria</taxon>
        <taxon>Ktedonobacterales</taxon>
        <taxon>Dictyobacteraceae</taxon>
        <taxon>Dictyobacter</taxon>
    </lineage>
</organism>
<evidence type="ECO:0000313" key="2">
    <source>
        <dbReference type="EMBL" id="GCE18656.1"/>
    </source>
</evidence>
<reference evidence="3" key="1">
    <citation type="submission" date="2018-12" db="EMBL/GenBank/DDBJ databases">
        <title>Tengunoibacter tsumagoiensis gen. nov., sp. nov., Dictyobacter kobayashii sp. nov., D. alpinus sp. nov., and D. joshuensis sp. nov. and description of Dictyobacteraceae fam. nov. within the order Ktedonobacterales isolated from Tengu-no-mugimeshi.</title>
        <authorList>
            <person name="Wang C.M."/>
            <person name="Zheng Y."/>
            <person name="Sakai Y."/>
            <person name="Toyoda A."/>
            <person name="Minakuchi Y."/>
            <person name="Abe K."/>
            <person name="Yokota A."/>
            <person name="Yabe S."/>
        </authorList>
    </citation>
    <scope>NUCLEOTIDE SEQUENCE [LARGE SCALE GENOMIC DNA]</scope>
    <source>
        <strain evidence="3">Uno11</strain>
    </source>
</reference>
<dbReference type="Proteomes" id="UP000287188">
    <property type="component" value="Unassembled WGS sequence"/>
</dbReference>
<dbReference type="AlphaFoldDB" id="A0A402AHS5"/>
<dbReference type="Gene3D" id="2.40.40.20">
    <property type="match status" value="1"/>
</dbReference>
<dbReference type="GO" id="GO:0003899">
    <property type="term" value="F:DNA-directed RNA polymerase activity"/>
    <property type="evidence" value="ECO:0007669"/>
    <property type="project" value="InterPro"/>
</dbReference>
<comment type="caution">
    <text evidence="2">The sequence shown here is derived from an EMBL/GenBank/DDBJ whole genome shotgun (WGS) entry which is preliminary data.</text>
</comment>
<proteinExistence type="predicted"/>
<evidence type="ECO:0000259" key="1">
    <source>
        <dbReference type="Pfam" id="PF00623"/>
    </source>
</evidence>
<dbReference type="RefSeq" id="WP_126550160.1">
    <property type="nucleotide sequence ID" value="NZ_BIFS01000001.1"/>
</dbReference>
<dbReference type="Pfam" id="PF00623">
    <property type="entry name" value="RNA_pol_Rpb1_2"/>
    <property type="match status" value="1"/>
</dbReference>
<evidence type="ECO:0000313" key="3">
    <source>
        <dbReference type="Proteomes" id="UP000287188"/>
    </source>
</evidence>
<dbReference type="EMBL" id="BIFS01000001">
    <property type="protein sequence ID" value="GCE18656.1"/>
    <property type="molecule type" value="Genomic_DNA"/>
</dbReference>
<keyword evidence="3" id="KW-1185">Reference proteome</keyword>
<dbReference type="InterPro" id="IPR000722">
    <property type="entry name" value="RNA_pol_asu"/>
</dbReference>
<dbReference type="GO" id="GO:0006351">
    <property type="term" value="P:DNA-templated transcription"/>
    <property type="evidence" value="ECO:0007669"/>
    <property type="project" value="InterPro"/>
</dbReference>
<dbReference type="SUPFAM" id="SSF64484">
    <property type="entry name" value="beta and beta-prime subunits of DNA dependent RNA-polymerase"/>
    <property type="match status" value="1"/>
</dbReference>
<gene>
    <name evidence="2" type="ORF">KDK_24560</name>
</gene>
<accession>A0A402AHS5</accession>
<feature type="domain" description="RNA polymerase alpha subunit" evidence="1">
    <location>
        <begin position="17"/>
        <end position="63"/>
    </location>
</feature>
<dbReference type="GO" id="GO:0003677">
    <property type="term" value="F:DNA binding"/>
    <property type="evidence" value="ECO:0007669"/>
    <property type="project" value="InterPro"/>
</dbReference>
<protein>
    <recommendedName>
        <fullName evidence="1">RNA polymerase alpha subunit domain-containing protein</fullName>
    </recommendedName>
</protein>